<dbReference type="GO" id="GO:0008305">
    <property type="term" value="C:integrin complex"/>
    <property type="evidence" value="ECO:0007669"/>
    <property type="project" value="InterPro"/>
</dbReference>
<protein>
    <submittedName>
        <fullName evidence="3">FG-GAP repeat protein</fullName>
    </submittedName>
</protein>
<keyword evidence="1" id="KW-0732">Signal</keyword>
<dbReference type="Gene3D" id="2.60.40.2810">
    <property type="match status" value="1"/>
</dbReference>
<dbReference type="InterPro" id="IPR000413">
    <property type="entry name" value="Integrin_alpha"/>
</dbReference>
<evidence type="ECO:0000313" key="4">
    <source>
        <dbReference type="Proteomes" id="UP000319576"/>
    </source>
</evidence>
<dbReference type="KEGG" id="uli:ETAA1_15740"/>
<dbReference type="RefSeq" id="WP_145235925.1">
    <property type="nucleotide sequence ID" value="NZ_CP036273.1"/>
</dbReference>
<dbReference type="GO" id="GO:0007155">
    <property type="term" value="P:cell adhesion"/>
    <property type="evidence" value="ECO:0007669"/>
    <property type="project" value="InterPro"/>
</dbReference>
<dbReference type="Gene3D" id="2.130.10.130">
    <property type="entry name" value="Integrin alpha, N-terminal"/>
    <property type="match status" value="1"/>
</dbReference>
<dbReference type="AlphaFoldDB" id="A0A517XQ66"/>
<dbReference type="EMBL" id="CP036273">
    <property type="protein sequence ID" value="QDU19644.1"/>
    <property type="molecule type" value="Genomic_DNA"/>
</dbReference>
<gene>
    <name evidence="3" type="ORF">ETAA1_15740</name>
</gene>
<proteinExistence type="predicted"/>
<evidence type="ECO:0000256" key="1">
    <source>
        <dbReference type="ARBA" id="ARBA00022729"/>
    </source>
</evidence>
<evidence type="ECO:0000313" key="3">
    <source>
        <dbReference type="EMBL" id="QDU19644.1"/>
    </source>
</evidence>
<dbReference type="InterPro" id="IPR013517">
    <property type="entry name" value="FG-GAP"/>
</dbReference>
<sequence>MAGTIDPRGNDTDADGDPLTVTAVTQGTNGTVTFTPTGVTYTPAANFSGSDSFTYTVSDGNGGSATATVSVTVTPVNNAPTASSVLAVSGPADGTAQLYTPDAAGLYGTTPATVSGLSGFGGTVRTATADVDGDGTNDTVLVTGPGGPVRVTVVSGVDNATVLVAAFDPFQDPNFTGGGFAAAADIDGDGKAEFVVTPDEGGGPRVSVFTRNADATTTRLVNFLGIDDPNFRGGARAALGDVNADGTPDLIVCAGFLGGPRTAVFDGTTLSGAPTRLVNDFFAFPGADATTLRNGVFVAAGDVDGDGFADLIFGGGPGGAPRVFILSGALVSAGNVAGAQATPVANFFVANNSTDRGGVRLAAKDADGDNKADVAAGSGEGSPAKVRVYLGTNFVGSGEPATFQDLSVFGGGALAGGVFVG</sequence>
<dbReference type="InterPro" id="IPR028994">
    <property type="entry name" value="Integrin_alpha_N"/>
</dbReference>
<dbReference type="Pfam" id="PF17963">
    <property type="entry name" value="Big_9"/>
    <property type="match status" value="1"/>
</dbReference>
<accession>A0A517XQ66</accession>
<name>A0A517XQ66_9BACT</name>
<reference evidence="3 4" key="1">
    <citation type="submission" date="2019-02" db="EMBL/GenBank/DDBJ databases">
        <title>Deep-cultivation of Planctomycetes and their phenomic and genomic characterization uncovers novel biology.</title>
        <authorList>
            <person name="Wiegand S."/>
            <person name="Jogler M."/>
            <person name="Boedeker C."/>
            <person name="Pinto D."/>
            <person name="Vollmers J."/>
            <person name="Rivas-Marin E."/>
            <person name="Kohn T."/>
            <person name="Peeters S.H."/>
            <person name="Heuer A."/>
            <person name="Rast P."/>
            <person name="Oberbeckmann S."/>
            <person name="Bunk B."/>
            <person name="Jeske O."/>
            <person name="Meyerdierks A."/>
            <person name="Storesund J.E."/>
            <person name="Kallscheuer N."/>
            <person name="Luecker S."/>
            <person name="Lage O.M."/>
            <person name="Pohl T."/>
            <person name="Merkel B.J."/>
            <person name="Hornburger P."/>
            <person name="Mueller R.-W."/>
            <person name="Bruemmer F."/>
            <person name="Labrenz M."/>
            <person name="Spormann A.M."/>
            <person name="Op den Camp H."/>
            <person name="Overmann J."/>
            <person name="Amann R."/>
            <person name="Jetten M.S.M."/>
            <person name="Mascher T."/>
            <person name="Medema M.H."/>
            <person name="Devos D.P."/>
            <person name="Kaster A.-K."/>
            <person name="Ovreas L."/>
            <person name="Rohde M."/>
            <person name="Galperin M.Y."/>
            <person name="Jogler C."/>
        </authorList>
    </citation>
    <scope>NUCLEOTIDE SEQUENCE [LARGE SCALE GENOMIC DNA]</scope>
    <source>
        <strain evidence="3 4">ETA_A1</strain>
    </source>
</reference>
<dbReference type="OrthoDB" id="292698at2"/>
<keyword evidence="4" id="KW-1185">Reference proteome</keyword>
<dbReference type="Pfam" id="PF13517">
    <property type="entry name" value="FG-GAP_3"/>
    <property type="match status" value="1"/>
</dbReference>
<dbReference type="PRINTS" id="PR01185">
    <property type="entry name" value="INTEGRINA"/>
</dbReference>
<evidence type="ECO:0000256" key="2">
    <source>
        <dbReference type="ARBA" id="ARBA00023180"/>
    </source>
</evidence>
<dbReference type="SUPFAM" id="SSF69318">
    <property type="entry name" value="Integrin alpha N-terminal domain"/>
    <property type="match status" value="1"/>
</dbReference>
<organism evidence="3 4">
    <name type="scientific">Urbifossiella limnaea</name>
    <dbReference type="NCBI Taxonomy" id="2528023"/>
    <lineage>
        <taxon>Bacteria</taxon>
        <taxon>Pseudomonadati</taxon>
        <taxon>Planctomycetota</taxon>
        <taxon>Planctomycetia</taxon>
        <taxon>Gemmatales</taxon>
        <taxon>Gemmataceae</taxon>
        <taxon>Urbifossiella</taxon>
    </lineage>
</organism>
<keyword evidence="2" id="KW-0325">Glycoprotein</keyword>
<dbReference type="Proteomes" id="UP000319576">
    <property type="component" value="Chromosome"/>
</dbReference>